<evidence type="ECO:0000313" key="2">
    <source>
        <dbReference type="Proteomes" id="UP000807342"/>
    </source>
</evidence>
<keyword evidence="2" id="KW-1185">Reference proteome</keyword>
<organism evidence="1 2">
    <name type="scientific">Macrolepiota fuliginosa MF-IS2</name>
    <dbReference type="NCBI Taxonomy" id="1400762"/>
    <lineage>
        <taxon>Eukaryota</taxon>
        <taxon>Fungi</taxon>
        <taxon>Dikarya</taxon>
        <taxon>Basidiomycota</taxon>
        <taxon>Agaricomycotina</taxon>
        <taxon>Agaricomycetes</taxon>
        <taxon>Agaricomycetidae</taxon>
        <taxon>Agaricales</taxon>
        <taxon>Agaricineae</taxon>
        <taxon>Agaricaceae</taxon>
        <taxon>Macrolepiota</taxon>
    </lineage>
</organism>
<dbReference type="Proteomes" id="UP000807342">
    <property type="component" value="Unassembled WGS sequence"/>
</dbReference>
<gene>
    <name evidence="1" type="ORF">P691DRAFT_830953</name>
</gene>
<name>A0A9P5WXV6_9AGAR</name>
<dbReference type="AlphaFoldDB" id="A0A9P5WXV6"/>
<protein>
    <submittedName>
        <fullName evidence="1">Uncharacterized protein</fullName>
    </submittedName>
</protein>
<sequence length="83" mass="9170">ADVHTITDCHSLTSTVVHLPCSKASPLGPGEDIYWSDQMGITDPGAAYLKHLQYNDPPHDEHIFTYPHKGSFQPSHTGISWTL</sequence>
<reference evidence="1" key="1">
    <citation type="submission" date="2020-11" db="EMBL/GenBank/DDBJ databases">
        <authorList>
            <consortium name="DOE Joint Genome Institute"/>
            <person name="Ahrendt S."/>
            <person name="Riley R."/>
            <person name="Andreopoulos W."/>
            <person name="Labutti K."/>
            <person name="Pangilinan J."/>
            <person name="Ruiz-Duenas F.J."/>
            <person name="Barrasa J.M."/>
            <person name="Sanchez-Garcia M."/>
            <person name="Camarero S."/>
            <person name="Miyauchi S."/>
            <person name="Serrano A."/>
            <person name="Linde D."/>
            <person name="Babiker R."/>
            <person name="Drula E."/>
            <person name="Ayuso-Fernandez I."/>
            <person name="Pacheco R."/>
            <person name="Padilla G."/>
            <person name="Ferreira P."/>
            <person name="Barriuso J."/>
            <person name="Kellner H."/>
            <person name="Castanera R."/>
            <person name="Alfaro M."/>
            <person name="Ramirez L."/>
            <person name="Pisabarro A.G."/>
            <person name="Kuo A."/>
            <person name="Tritt A."/>
            <person name="Lipzen A."/>
            <person name="He G."/>
            <person name="Yan M."/>
            <person name="Ng V."/>
            <person name="Cullen D."/>
            <person name="Martin F."/>
            <person name="Rosso M.-N."/>
            <person name="Henrissat B."/>
            <person name="Hibbett D."/>
            <person name="Martinez A.T."/>
            <person name="Grigoriev I.V."/>
        </authorList>
    </citation>
    <scope>NUCLEOTIDE SEQUENCE</scope>
    <source>
        <strain evidence="1">MF-IS2</strain>
    </source>
</reference>
<comment type="caution">
    <text evidence="1">The sequence shown here is derived from an EMBL/GenBank/DDBJ whole genome shotgun (WGS) entry which is preliminary data.</text>
</comment>
<feature type="non-terminal residue" evidence="1">
    <location>
        <position position="1"/>
    </location>
</feature>
<dbReference type="OrthoDB" id="2678913at2759"/>
<dbReference type="EMBL" id="MU153445">
    <property type="protein sequence ID" value="KAF9439775.1"/>
    <property type="molecule type" value="Genomic_DNA"/>
</dbReference>
<proteinExistence type="predicted"/>
<accession>A0A9P5WXV6</accession>
<evidence type="ECO:0000313" key="1">
    <source>
        <dbReference type="EMBL" id="KAF9439775.1"/>
    </source>
</evidence>